<dbReference type="InterPro" id="IPR003690">
    <property type="entry name" value="MTERF"/>
</dbReference>
<dbReference type="EMBL" id="KQ090438">
    <property type="protein sequence ID" value="KMS95745.1"/>
    <property type="molecule type" value="Genomic_DNA"/>
</dbReference>
<reference evidence="4 5" key="1">
    <citation type="journal article" date="2014" name="Nature">
        <title>The genome of the recently domesticated crop plant sugar beet (Beta vulgaris).</title>
        <authorList>
            <person name="Dohm J.C."/>
            <person name="Minoche A.E."/>
            <person name="Holtgrawe D."/>
            <person name="Capella-Gutierrez S."/>
            <person name="Zakrzewski F."/>
            <person name="Tafer H."/>
            <person name="Rupp O."/>
            <person name="Sorensen T.R."/>
            <person name="Stracke R."/>
            <person name="Reinhardt R."/>
            <person name="Goesmann A."/>
            <person name="Kraft T."/>
            <person name="Schulz B."/>
            <person name="Stadler P.F."/>
            <person name="Schmidt T."/>
            <person name="Gabaldon T."/>
            <person name="Lehrach H."/>
            <person name="Weisshaar B."/>
            <person name="Himmelbauer H."/>
        </authorList>
    </citation>
    <scope>NUCLEOTIDE SEQUENCE [LARGE SCALE GENOMIC DNA]</scope>
    <source>
        <tissue evidence="4">Taproot</tissue>
    </source>
</reference>
<dbReference type="GO" id="GO:0003676">
    <property type="term" value="F:nucleic acid binding"/>
    <property type="evidence" value="ECO:0007669"/>
    <property type="project" value="InterPro"/>
</dbReference>
<accession>A0A0J8DXZ6</accession>
<keyword evidence="2" id="KW-0806">Transcription termination</keyword>
<dbReference type="SMART" id="SM00733">
    <property type="entry name" value="Mterf"/>
    <property type="match status" value="7"/>
</dbReference>
<gene>
    <name evidence="4" type="ORF">BVRB_005470</name>
</gene>
<comment type="similarity">
    <text evidence="1">Belongs to the mTERF family.</text>
</comment>
<dbReference type="OMA" id="CRAKFAD"/>
<dbReference type="Gramene" id="KMS95745">
    <property type="protein sequence ID" value="KMS95745"/>
    <property type="gene ID" value="BVRB_005470"/>
</dbReference>
<keyword evidence="2" id="KW-0804">Transcription</keyword>
<name>A0A0J8DXZ6_BETVV</name>
<evidence type="ECO:0000313" key="5">
    <source>
        <dbReference type="Proteomes" id="UP000035740"/>
    </source>
</evidence>
<dbReference type="GO" id="GO:0006353">
    <property type="term" value="P:DNA-templated transcription termination"/>
    <property type="evidence" value="ECO:0007669"/>
    <property type="project" value="UniProtKB-KW"/>
</dbReference>
<evidence type="ECO:0000256" key="1">
    <source>
        <dbReference type="ARBA" id="ARBA00007692"/>
    </source>
</evidence>
<keyword evidence="2" id="KW-0805">Transcription regulation</keyword>
<dbReference type="InterPro" id="IPR038538">
    <property type="entry name" value="MTERF_sf"/>
</dbReference>
<protein>
    <recommendedName>
        <fullName evidence="6">Transcription termination factor MTERF5, chloroplastic</fullName>
    </recommendedName>
</protein>
<sequence length="511" mass="57801">MATSPGSLLVVARRAILSNTHMTVFLGQHQGPPALFVARHIFALRISAAVNPSRRHHSAAPLAQELAATRTENAMSIRGVPLTLLASEKEEAKAVLTLFLKKQGLGSAAASRTINKSDLFIDHLVSQLHSIHKSRYLVGRELTTLEIRDALIPYLENLLQEHGSNLVDVVEEFPNMPVKEKVAAEVVSPNVIIDSKKLPDLTVKSRKLKAMARVSGSVPTDQLPQHVLYLIDLGMELEDIQQVTRKFPAFAYYSLEGKIRPVVEFLLELGIPKSELPIILRKRPQLCGISLSENLIPTMKFLESLGLDKEKWAKVIYRFPPLLTYSRQKLMSTVDFLYEMGLTVPDVGKVLTRCPNIISYSVEENLRPTAEYFSLLGVNVAVVLQRSPQTFGLSIEGNLKPVTEFFMERGYTLEDLRTMIQRYGTLYTFSLEENMMPKWEFFLTMDYPRSELVKFPQFFGYSLEERIKPRYALVKQYGVNLLLNQVLSLSDGELDKVLKRKLKQKNLKESL</sequence>
<dbReference type="KEGG" id="bvg:104884030"/>
<proteinExistence type="inferred from homology"/>
<keyword evidence="3" id="KW-0809">Transit peptide</keyword>
<dbReference type="Gene3D" id="1.25.70.10">
    <property type="entry name" value="Transcription termination factor 3, mitochondrial"/>
    <property type="match status" value="1"/>
</dbReference>
<dbReference type="PANTHER" id="PTHR13068:SF9">
    <property type="entry name" value="TRANSCRIPTION TERMINATION FACTOR MTERF5, CHLOROPLASTIC"/>
    <property type="match status" value="1"/>
</dbReference>
<evidence type="ECO:0000256" key="2">
    <source>
        <dbReference type="ARBA" id="ARBA00022472"/>
    </source>
</evidence>
<dbReference type="OrthoDB" id="637682at2759"/>
<dbReference type="PANTHER" id="PTHR13068">
    <property type="entry name" value="CGI-12 PROTEIN-RELATED"/>
    <property type="match status" value="1"/>
</dbReference>
<dbReference type="Proteomes" id="UP000035740">
    <property type="component" value="Unassembled WGS sequence"/>
</dbReference>
<keyword evidence="5" id="KW-1185">Reference proteome</keyword>
<dbReference type="AlphaFoldDB" id="A0A0J8DXZ6"/>
<evidence type="ECO:0000256" key="3">
    <source>
        <dbReference type="ARBA" id="ARBA00022946"/>
    </source>
</evidence>
<dbReference type="Pfam" id="PF02536">
    <property type="entry name" value="mTERF"/>
    <property type="match status" value="1"/>
</dbReference>
<organism evidence="4 5">
    <name type="scientific">Beta vulgaris subsp. vulgaris</name>
    <name type="common">Beet</name>
    <dbReference type="NCBI Taxonomy" id="3555"/>
    <lineage>
        <taxon>Eukaryota</taxon>
        <taxon>Viridiplantae</taxon>
        <taxon>Streptophyta</taxon>
        <taxon>Embryophyta</taxon>
        <taxon>Tracheophyta</taxon>
        <taxon>Spermatophyta</taxon>
        <taxon>Magnoliopsida</taxon>
        <taxon>eudicotyledons</taxon>
        <taxon>Gunneridae</taxon>
        <taxon>Pentapetalae</taxon>
        <taxon>Caryophyllales</taxon>
        <taxon>Chenopodiaceae</taxon>
        <taxon>Betoideae</taxon>
        <taxon>Beta</taxon>
    </lineage>
</organism>
<dbReference type="eggNOG" id="KOG1267">
    <property type="taxonomic scope" value="Eukaryota"/>
</dbReference>
<evidence type="ECO:0000313" key="4">
    <source>
        <dbReference type="EMBL" id="KMS95745.1"/>
    </source>
</evidence>
<evidence type="ECO:0008006" key="6">
    <source>
        <dbReference type="Google" id="ProtNLM"/>
    </source>
</evidence>